<dbReference type="KEGG" id="mrr:Moror_13680"/>
<dbReference type="PANTHER" id="PTHR40465:SF1">
    <property type="entry name" value="DUF6534 DOMAIN-CONTAINING PROTEIN"/>
    <property type="match status" value="1"/>
</dbReference>
<dbReference type="InterPro" id="IPR045339">
    <property type="entry name" value="DUF6534"/>
</dbReference>
<feature type="transmembrane region" description="Helical" evidence="2">
    <location>
        <begin position="231"/>
        <end position="253"/>
    </location>
</feature>
<reference evidence="4 5" key="1">
    <citation type="journal article" date="2014" name="BMC Genomics">
        <title>Genome and secretome analysis of the hemibiotrophic fungal pathogen, Moniliophthora roreri, which causes frosty pod rot disease of cacao: mechanisms of the biotrophic and necrotrophic phases.</title>
        <authorList>
            <person name="Meinhardt L.W."/>
            <person name="Costa G.G.L."/>
            <person name="Thomazella D.P.T."/>
            <person name="Teixeira P.J.P.L."/>
            <person name="Carazzolle M.F."/>
            <person name="Schuster S.C."/>
            <person name="Carlson J.E."/>
            <person name="Guiltinan M.J."/>
            <person name="Mieczkowski P."/>
            <person name="Farmer A."/>
            <person name="Ramaraj T."/>
            <person name="Crozier J."/>
            <person name="Davis R.E."/>
            <person name="Shao J."/>
            <person name="Melnick R.L."/>
            <person name="Pereira G.A.G."/>
            <person name="Bailey B.A."/>
        </authorList>
    </citation>
    <scope>NUCLEOTIDE SEQUENCE [LARGE SCALE GENOMIC DNA]</scope>
    <source>
        <strain evidence="4 5">MCA 2997</strain>
    </source>
</reference>
<dbReference type="EMBL" id="AWSO01000443">
    <property type="protein sequence ID" value="ESK90414.1"/>
    <property type="molecule type" value="Genomic_DNA"/>
</dbReference>
<feature type="transmembrane region" description="Helical" evidence="2">
    <location>
        <begin position="189"/>
        <end position="210"/>
    </location>
</feature>
<dbReference type="OrthoDB" id="3263055at2759"/>
<dbReference type="Pfam" id="PF20152">
    <property type="entry name" value="DUF6534"/>
    <property type="match status" value="1"/>
</dbReference>
<sequence>MALPLANFFVQVAVEEPAMSTEAPKLNLDNTMGAAFVGLAVAGTLYGISVLQTFRYFTNPGQDDGWPIKTLVGAVLFFDTVHHILISHTMYTYLVTNYNNPAILVECVWSLLAEVLFNGFTALLVQSFLTLRVWKYLRLTRPHESMSAANWFVTAVAVVLVLAEFGCITAFGIMALVRVKTFADLATMKWLSILVNALAAAGDVYIAATLCWLLQNSRTGFRRSDTIIKKLILFTVNTGALTSLCAVASLISITAAPNTFIYITFFFCIGRLYANSLLATLNARKYIRESADQAEYNTTTGAFRNVGTGSANVGTRGAKGISIQIKTTQEYITDASPAKGKNSRGSIGDDMEMTRVQHSDNSDSEDTLAKTSHEIV</sequence>
<evidence type="ECO:0000313" key="5">
    <source>
        <dbReference type="Proteomes" id="UP000017559"/>
    </source>
</evidence>
<feature type="transmembrane region" description="Helical" evidence="2">
    <location>
        <begin position="71"/>
        <end position="91"/>
    </location>
</feature>
<gene>
    <name evidence="4" type="ORF">Moror_13680</name>
</gene>
<dbReference type="Proteomes" id="UP000017559">
    <property type="component" value="Unassembled WGS sequence"/>
</dbReference>
<feature type="region of interest" description="Disordered" evidence="1">
    <location>
        <begin position="334"/>
        <end position="376"/>
    </location>
</feature>
<protein>
    <recommendedName>
        <fullName evidence="3">DUF6534 domain-containing protein</fullName>
    </recommendedName>
</protein>
<evidence type="ECO:0000256" key="2">
    <source>
        <dbReference type="SAM" id="Phobius"/>
    </source>
</evidence>
<comment type="caution">
    <text evidence="4">The sequence shown here is derived from an EMBL/GenBank/DDBJ whole genome shotgun (WGS) entry which is preliminary data.</text>
</comment>
<feature type="transmembrane region" description="Helical" evidence="2">
    <location>
        <begin position="111"/>
        <end position="131"/>
    </location>
</feature>
<evidence type="ECO:0000313" key="4">
    <source>
        <dbReference type="EMBL" id="ESK90414.1"/>
    </source>
</evidence>
<name>V2YFE9_MONRO</name>
<feature type="transmembrane region" description="Helical" evidence="2">
    <location>
        <begin position="32"/>
        <end position="51"/>
    </location>
</feature>
<organism evidence="4 5">
    <name type="scientific">Moniliophthora roreri (strain MCA 2997)</name>
    <name type="common">Cocoa frosty pod rot fungus</name>
    <name type="synonym">Crinipellis roreri</name>
    <dbReference type="NCBI Taxonomy" id="1381753"/>
    <lineage>
        <taxon>Eukaryota</taxon>
        <taxon>Fungi</taxon>
        <taxon>Dikarya</taxon>
        <taxon>Basidiomycota</taxon>
        <taxon>Agaricomycotina</taxon>
        <taxon>Agaricomycetes</taxon>
        <taxon>Agaricomycetidae</taxon>
        <taxon>Agaricales</taxon>
        <taxon>Marasmiineae</taxon>
        <taxon>Marasmiaceae</taxon>
        <taxon>Moniliophthora</taxon>
    </lineage>
</organism>
<feature type="transmembrane region" description="Helical" evidence="2">
    <location>
        <begin position="151"/>
        <end position="177"/>
    </location>
</feature>
<evidence type="ECO:0000256" key="1">
    <source>
        <dbReference type="SAM" id="MobiDB-lite"/>
    </source>
</evidence>
<keyword evidence="2" id="KW-1133">Transmembrane helix</keyword>
<feature type="compositionally biased region" description="Basic and acidic residues" evidence="1">
    <location>
        <begin position="352"/>
        <end position="376"/>
    </location>
</feature>
<dbReference type="HOGENOM" id="CLU_046025_5_4_1"/>
<feature type="transmembrane region" description="Helical" evidence="2">
    <location>
        <begin position="259"/>
        <end position="281"/>
    </location>
</feature>
<keyword evidence="5" id="KW-1185">Reference proteome</keyword>
<keyword evidence="2" id="KW-0472">Membrane</keyword>
<accession>V2YFE9</accession>
<dbReference type="PANTHER" id="PTHR40465">
    <property type="entry name" value="CHROMOSOME 1, WHOLE GENOME SHOTGUN SEQUENCE"/>
    <property type="match status" value="1"/>
</dbReference>
<proteinExistence type="predicted"/>
<keyword evidence="2" id="KW-0812">Transmembrane</keyword>
<feature type="domain" description="DUF6534" evidence="3">
    <location>
        <begin position="199"/>
        <end position="286"/>
    </location>
</feature>
<evidence type="ECO:0000259" key="3">
    <source>
        <dbReference type="Pfam" id="PF20152"/>
    </source>
</evidence>
<dbReference type="AlphaFoldDB" id="V2YFE9"/>